<name>A0ABS2PBH8_9BACL</name>
<dbReference type="RefSeq" id="WP_204696519.1">
    <property type="nucleotide sequence ID" value="NZ_JAFBEC010000003.1"/>
</dbReference>
<evidence type="ECO:0000313" key="1">
    <source>
        <dbReference type="EMBL" id="MBM7632346.1"/>
    </source>
</evidence>
<comment type="caution">
    <text evidence="1">The sequence shown here is derived from an EMBL/GenBank/DDBJ whole genome shotgun (WGS) entry which is preliminary data.</text>
</comment>
<accession>A0ABS2PBH8</accession>
<organism evidence="1 2">
    <name type="scientific">Geomicrobium sediminis</name>
    <dbReference type="NCBI Taxonomy" id="1347788"/>
    <lineage>
        <taxon>Bacteria</taxon>
        <taxon>Bacillati</taxon>
        <taxon>Bacillota</taxon>
        <taxon>Bacilli</taxon>
        <taxon>Bacillales</taxon>
        <taxon>Geomicrobium</taxon>
    </lineage>
</organism>
<dbReference type="Gene3D" id="3.40.630.30">
    <property type="match status" value="1"/>
</dbReference>
<protein>
    <submittedName>
        <fullName evidence="1">Ribosomal protein S18 acetylase RimI-like enzyme</fullName>
    </submittedName>
</protein>
<dbReference type="EMBL" id="JAFBEC010000003">
    <property type="protein sequence ID" value="MBM7632346.1"/>
    <property type="molecule type" value="Genomic_DNA"/>
</dbReference>
<reference evidence="1 2" key="1">
    <citation type="submission" date="2021-01" db="EMBL/GenBank/DDBJ databases">
        <title>Genomic Encyclopedia of Type Strains, Phase IV (KMG-IV): sequencing the most valuable type-strain genomes for metagenomic binning, comparative biology and taxonomic classification.</title>
        <authorList>
            <person name="Goeker M."/>
        </authorList>
    </citation>
    <scope>NUCLEOTIDE SEQUENCE [LARGE SCALE GENOMIC DNA]</scope>
    <source>
        <strain evidence="1 2">DSM 25540</strain>
    </source>
</reference>
<dbReference type="SUPFAM" id="SSF55729">
    <property type="entry name" value="Acyl-CoA N-acyltransferases (Nat)"/>
    <property type="match status" value="1"/>
</dbReference>
<proteinExistence type="predicted"/>
<keyword evidence="2" id="KW-1185">Reference proteome</keyword>
<dbReference type="CDD" id="cd04301">
    <property type="entry name" value="NAT_SF"/>
    <property type="match status" value="1"/>
</dbReference>
<evidence type="ECO:0000313" key="2">
    <source>
        <dbReference type="Proteomes" id="UP000741863"/>
    </source>
</evidence>
<gene>
    <name evidence="1" type="ORF">JOD17_001439</name>
</gene>
<dbReference type="Proteomes" id="UP000741863">
    <property type="component" value="Unassembled WGS sequence"/>
</dbReference>
<dbReference type="InterPro" id="IPR016181">
    <property type="entry name" value="Acyl_CoA_acyltransferase"/>
</dbReference>
<sequence>MNSLIQELKEHDIHVLKNDEQIMLEVFHGAPKEISKVDHLIIELFSTAHTYGYKRVTLECTNQLFNQLNKTREKMRIIGERVLYTSQLINEITIDKAHYEVWLPFEDRSIRLLATIMDVDKGESKKFLQSMKVELPSQYHEMFTVYIVDGIPVGIVLPHIEPNTDQEGRMFWIGVHPNYKGIGYGALLHKLGLYRLQIDFHAKTYVGITTIKNKPMKNVMLSNGCNQLNTLVLLEYRLKTKM</sequence>